<comment type="caution">
    <text evidence="2">The sequence shown here is derived from an EMBL/GenBank/DDBJ whole genome shotgun (WGS) entry which is preliminary data.</text>
</comment>
<dbReference type="EMBL" id="JBHSJJ010000024">
    <property type="protein sequence ID" value="MFC4874926.1"/>
    <property type="molecule type" value="Genomic_DNA"/>
</dbReference>
<dbReference type="InterPro" id="IPR016040">
    <property type="entry name" value="NAD(P)-bd_dom"/>
</dbReference>
<evidence type="ECO:0000313" key="2">
    <source>
        <dbReference type="EMBL" id="MFC4874926.1"/>
    </source>
</evidence>
<evidence type="ECO:0000259" key="1">
    <source>
        <dbReference type="Pfam" id="PF13460"/>
    </source>
</evidence>
<dbReference type="InterPro" id="IPR036291">
    <property type="entry name" value="NAD(P)-bd_dom_sf"/>
</dbReference>
<sequence length="218" mass="23751">MMKIAVIGATGFVGPHLVREALERGHEVTAIVRDPSKVKLDHPQLDVVQGDILDAADTSRLLEGHEAVLSAYNPGWENPRLYEEYLEGAMALQRAAKKAGVKRLLVIGGAGSLEIAPGVQLVDTPEFPSAWKAGATAARDYLNILKKETELEWTFLSPAIEMHAGITTGRTGKYRQGTDQPVFDDKGVSRISAEDLVVALLDELENGAFINRRFTVAY</sequence>
<proteinExistence type="predicted"/>
<name>A0ABV9T8X3_9BACT</name>
<dbReference type="SUPFAM" id="SSF51735">
    <property type="entry name" value="NAD(P)-binding Rossmann-fold domains"/>
    <property type="match status" value="1"/>
</dbReference>
<organism evidence="2 3">
    <name type="scientific">Negadavirga shengliensis</name>
    <dbReference type="NCBI Taxonomy" id="1389218"/>
    <lineage>
        <taxon>Bacteria</taxon>
        <taxon>Pseudomonadati</taxon>
        <taxon>Bacteroidota</taxon>
        <taxon>Cytophagia</taxon>
        <taxon>Cytophagales</taxon>
        <taxon>Cyclobacteriaceae</taxon>
        <taxon>Negadavirga</taxon>
    </lineage>
</organism>
<feature type="domain" description="NAD(P)-binding" evidence="1">
    <location>
        <begin position="8"/>
        <end position="203"/>
    </location>
</feature>
<dbReference type="PANTHER" id="PTHR43355">
    <property type="entry name" value="FLAVIN REDUCTASE (NADPH)"/>
    <property type="match status" value="1"/>
</dbReference>
<protein>
    <submittedName>
        <fullName evidence="2">NAD(P)-dependent oxidoreductase</fullName>
    </submittedName>
</protein>
<dbReference type="Proteomes" id="UP001595818">
    <property type="component" value="Unassembled WGS sequence"/>
</dbReference>
<dbReference type="CDD" id="cd05244">
    <property type="entry name" value="BVR-B_like_SDR_a"/>
    <property type="match status" value="1"/>
</dbReference>
<dbReference type="InterPro" id="IPR051606">
    <property type="entry name" value="Polyketide_Oxido-like"/>
</dbReference>
<accession>A0ABV9T8X3</accession>
<dbReference type="RefSeq" id="WP_377069250.1">
    <property type="nucleotide sequence ID" value="NZ_JBHSJJ010000024.1"/>
</dbReference>
<dbReference type="Gene3D" id="3.40.50.720">
    <property type="entry name" value="NAD(P)-binding Rossmann-like Domain"/>
    <property type="match status" value="1"/>
</dbReference>
<evidence type="ECO:0000313" key="3">
    <source>
        <dbReference type="Proteomes" id="UP001595818"/>
    </source>
</evidence>
<dbReference type="Pfam" id="PF13460">
    <property type="entry name" value="NAD_binding_10"/>
    <property type="match status" value="1"/>
</dbReference>
<reference evidence="3" key="1">
    <citation type="journal article" date="2019" name="Int. J. Syst. Evol. Microbiol.">
        <title>The Global Catalogue of Microorganisms (GCM) 10K type strain sequencing project: providing services to taxonomists for standard genome sequencing and annotation.</title>
        <authorList>
            <consortium name="The Broad Institute Genomics Platform"/>
            <consortium name="The Broad Institute Genome Sequencing Center for Infectious Disease"/>
            <person name="Wu L."/>
            <person name="Ma J."/>
        </authorList>
    </citation>
    <scope>NUCLEOTIDE SEQUENCE [LARGE SCALE GENOMIC DNA]</scope>
    <source>
        <strain evidence="3">CGMCC 4.7466</strain>
    </source>
</reference>
<keyword evidence="3" id="KW-1185">Reference proteome</keyword>
<gene>
    <name evidence="2" type="ORF">ACFPFU_24695</name>
</gene>
<dbReference type="PANTHER" id="PTHR43355:SF2">
    <property type="entry name" value="FLAVIN REDUCTASE (NADPH)"/>
    <property type="match status" value="1"/>
</dbReference>